<feature type="domain" description="TRAM" evidence="6">
    <location>
        <begin position="2"/>
        <end position="60"/>
    </location>
</feature>
<organism evidence="7 8">
    <name type="scientific">Acetomicrobium hydrogeniformans</name>
    <dbReference type="NCBI Taxonomy" id="649746"/>
    <lineage>
        <taxon>Bacteria</taxon>
        <taxon>Thermotogati</taxon>
        <taxon>Synergistota</taxon>
        <taxon>Synergistia</taxon>
        <taxon>Synergistales</taxon>
        <taxon>Acetomicrobiaceae</taxon>
        <taxon>Acetomicrobium</taxon>
    </lineage>
</organism>
<dbReference type="InterPro" id="IPR030391">
    <property type="entry name" value="MeTrfase_TrmA_CS"/>
</dbReference>
<dbReference type="InterPro" id="IPR012340">
    <property type="entry name" value="NA-bd_OB-fold"/>
</dbReference>
<dbReference type="EMBL" id="DURU01000022">
    <property type="protein sequence ID" value="HHZ03714.1"/>
    <property type="molecule type" value="Genomic_DNA"/>
</dbReference>
<dbReference type="FunFam" id="2.40.50.140:FF:000097">
    <property type="entry name" value="23S rRNA (uracil(1939)-C(5))-methyltransferase RlmD"/>
    <property type="match status" value="1"/>
</dbReference>
<dbReference type="RefSeq" id="WP_273002056.1">
    <property type="nucleotide sequence ID" value="NZ_DURU01000022.1"/>
</dbReference>
<dbReference type="Pfam" id="PF05958">
    <property type="entry name" value="tRNA_U5-meth_tr"/>
    <property type="match status" value="1"/>
</dbReference>
<feature type="active site" evidence="5">
    <location>
        <position position="411"/>
    </location>
</feature>
<sequence>MKQNLGDEIILNIENVDSKARGIARVDGYVVFVPGALIGETVTAHIVEQKKHYSVAKIKSLLKASPYRVQPRCEVYEACGGCNMQHASYDHQVKVKSSLIEDAIIRIGKWKEADIAPVIPSFLVWGYRNKAIIQARYQKGERKLGYFARGTHDVVNLKACPILDPSINLVYANLRNAVLQSDLSFYDEERGEGLIRNFVLRSSFSMKKILLAWIFSREPDDRECKMISDISNGLYEDVSPFLGGVQININPSKGNFIWGSKTQSLFGEDVLVERFENIKFRFGVSDFFQVNVLQAFRMFETVAELARDSKHVLELYSGVGSMTAFLASFCNDIVAVEEWRPAYESLVFNMTNNGINNVTAICGKAEDVVKTKVSGHFDIVVVDPPRTGCHKDVLNFIGRVISPKKVIYVSCNPATLARDSKILNEYGYNMGKAMPLDMFPQTSHVECVVLMQNVQNK</sequence>
<evidence type="ECO:0000256" key="3">
    <source>
        <dbReference type="ARBA" id="ARBA00022691"/>
    </source>
</evidence>
<dbReference type="Gene3D" id="3.40.50.150">
    <property type="entry name" value="Vaccinia Virus protein VP39"/>
    <property type="match status" value="1"/>
</dbReference>
<dbReference type="Pfam" id="PF01938">
    <property type="entry name" value="TRAM"/>
    <property type="match status" value="1"/>
</dbReference>
<reference evidence="7 8" key="1">
    <citation type="journal article" date="2020" name="Biotechnol. Biofuels">
        <title>New insights from the biogas microbiome by comprehensive genome-resolved metagenomics of nearly 1600 species originating from multiple anaerobic digesters.</title>
        <authorList>
            <person name="Campanaro S."/>
            <person name="Treu L."/>
            <person name="Rodriguez-R L.M."/>
            <person name="Kovalovszki A."/>
            <person name="Ziels R.M."/>
            <person name="Maus I."/>
            <person name="Zhu X."/>
            <person name="Kougias P.G."/>
            <person name="Basile A."/>
            <person name="Luo G."/>
            <person name="Schluter A."/>
            <person name="Konstantinidis K.T."/>
            <person name="Angelidaki I."/>
        </authorList>
    </citation>
    <scope>NUCLEOTIDE SEQUENCE [LARGE SCALE GENOMIC DNA]</scope>
    <source>
        <strain evidence="7">AS25fmACSIPFO_94</strain>
    </source>
</reference>
<feature type="binding site" evidence="4">
    <location>
        <position position="316"/>
    </location>
    <ligand>
        <name>S-adenosyl-L-methionine</name>
        <dbReference type="ChEBI" id="CHEBI:59789"/>
    </ligand>
</feature>
<feature type="active site" description="Nucleophile" evidence="4">
    <location>
        <position position="411"/>
    </location>
</feature>
<dbReference type="PROSITE" id="PS01230">
    <property type="entry name" value="TRMA_1"/>
    <property type="match status" value="1"/>
</dbReference>
<evidence type="ECO:0000259" key="6">
    <source>
        <dbReference type="PROSITE" id="PS50926"/>
    </source>
</evidence>
<dbReference type="PROSITE" id="PS51687">
    <property type="entry name" value="SAM_MT_RNA_M5U"/>
    <property type="match status" value="1"/>
</dbReference>
<feature type="binding site" evidence="4">
    <location>
        <position position="289"/>
    </location>
    <ligand>
        <name>S-adenosyl-L-methionine</name>
        <dbReference type="ChEBI" id="CHEBI:59789"/>
    </ligand>
</feature>
<dbReference type="InterPro" id="IPR029063">
    <property type="entry name" value="SAM-dependent_MTases_sf"/>
</dbReference>
<dbReference type="SUPFAM" id="SSF53335">
    <property type="entry name" value="S-adenosyl-L-methionine-dependent methyltransferases"/>
    <property type="match status" value="1"/>
</dbReference>
<dbReference type="CDD" id="cd02440">
    <property type="entry name" value="AdoMet_MTases"/>
    <property type="match status" value="1"/>
</dbReference>
<dbReference type="NCBIfam" id="TIGR00479">
    <property type="entry name" value="rumA"/>
    <property type="match status" value="1"/>
</dbReference>
<evidence type="ECO:0000313" key="8">
    <source>
        <dbReference type="Proteomes" id="UP000525027"/>
    </source>
</evidence>
<dbReference type="AlphaFoldDB" id="A0A7V6ZCZ2"/>
<evidence type="ECO:0000256" key="2">
    <source>
        <dbReference type="ARBA" id="ARBA00022679"/>
    </source>
</evidence>
<keyword evidence="2 4" id="KW-0808">Transferase</keyword>
<dbReference type="PANTHER" id="PTHR11061">
    <property type="entry name" value="RNA M5U METHYLTRANSFERASE"/>
    <property type="match status" value="1"/>
</dbReference>
<dbReference type="InterPro" id="IPR002792">
    <property type="entry name" value="TRAM_dom"/>
</dbReference>
<dbReference type="PROSITE" id="PS50926">
    <property type="entry name" value="TRAM"/>
    <property type="match status" value="1"/>
</dbReference>
<proteinExistence type="inferred from homology"/>
<dbReference type="Gene3D" id="2.40.50.1070">
    <property type="match status" value="1"/>
</dbReference>
<dbReference type="Proteomes" id="UP000525027">
    <property type="component" value="Unassembled WGS sequence"/>
</dbReference>
<evidence type="ECO:0000313" key="7">
    <source>
        <dbReference type="EMBL" id="HHZ03714.1"/>
    </source>
</evidence>
<dbReference type="EC" id="2.1.1.190" evidence="7"/>
<evidence type="ECO:0000256" key="4">
    <source>
        <dbReference type="PROSITE-ProRule" id="PRU01024"/>
    </source>
</evidence>
<accession>A0A7V6ZCZ2</accession>
<feature type="binding site" evidence="4">
    <location>
        <position position="337"/>
    </location>
    <ligand>
        <name>S-adenosyl-L-methionine</name>
        <dbReference type="ChEBI" id="CHEBI:59789"/>
    </ligand>
</feature>
<comment type="similarity">
    <text evidence="4">Belongs to the class I-like SAM-binding methyltransferase superfamily. RNA M5U methyltransferase family.</text>
</comment>
<dbReference type="GO" id="GO:0070041">
    <property type="term" value="F:rRNA (uridine-C5-)-methyltransferase activity"/>
    <property type="evidence" value="ECO:0007669"/>
    <property type="project" value="TreeGrafter"/>
</dbReference>
<protein>
    <submittedName>
        <fullName evidence="7">23S rRNA (Uracil(1939)-C(5))-methyltransferase RlmD</fullName>
        <ecNumber evidence="7">2.1.1.190</ecNumber>
    </submittedName>
</protein>
<dbReference type="GO" id="GO:0070475">
    <property type="term" value="P:rRNA base methylation"/>
    <property type="evidence" value="ECO:0007669"/>
    <property type="project" value="TreeGrafter"/>
</dbReference>
<dbReference type="PANTHER" id="PTHR11061:SF30">
    <property type="entry name" value="TRNA (URACIL(54)-C(5))-METHYLTRANSFERASE"/>
    <property type="match status" value="1"/>
</dbReference>
<feature type="binding site" evidence="4">
    <location>
        <position position="383"/>
    </location>
    <ligand>
        <name>S-adenosyl-L-methionine</name>
        <dbReference type="ChEBI" id="CHEBI:59789"/>
    </ligand>
</feature>
<name>A0A7V6ZCZ2_9BACT</name>
<gene>
    <name evidence="7" type="primary">rlmD</name>
    <name evidence="7" type="ORF">GX397_01265</name>
</gene>
<evidence type="ECO:0000256" key="5">
    <source>
        <dbReference type="PROSITE-ProRule" id="PRU10015"/>
    </source>
</evidence>
<dbReference type="InterPro" id="IPR010280">
    <property type="entry name" value="U5_MeTrfase_fam"/>
</dbReference>
<dbReference type="SUPFAM" id="SSF50249">
    <property type="entry name" value="Nucleic acid-binding proteins"/>
    <property type="match status" value="1"/>
</dbReference>
<dbReference type="PROSITE" id="PS01231">
    <property type="entry name" value="TRMA_2"/>
    <property type="match status" value="1"/>
</dbReference>
<dbReference type="InterPro" id="IPR030390">
    <property type="entry name" value="MeTrfase_TrmA_AS"/>
</dbReference>
<keyword evidence="1 4" id="KW-0489">Methyltransferase</keyword>
<comment type="caution">
    <text evidence="7">The sequence shown here is derived from an EMBL/GenBank/DDBJ whole genome shotgun (WGS) entry which is preliminary data.</text>
</comment>
<evidence type="ECO:0000256" key="1">
    <source>
        <dbReference type="ARBA" id="ARBA00022603"/>
    </source>
</evidence>
<dbReference type="Gene3D" id="2.40.50.140">
    <property type="entry name" value="Nucleic acid-binding proteins"/>
    <property type="match status" value="1"/>
</dbReference>
<keyword evidence="3 4" id="KW-0949">S-adenosyl-L-methionine</keyword>